<keyword evidence="12" id="KW-1185">Reference proteome</keyword>
<sequence>MATDTSTYKLNHSMLRVKDPKRSVEFYEFLGLSLINKIDFPENKFSLYFLAYNGPQSLSGSNHWSDRNGVVELTHNYGTEDDPSYAITNGNTEPHCGFGHLGISVDNLELACKRLEDAGYVFQKKIGEGKTQNQAIVKDPDGYWIAISWKHETDAAVGQSDPSTYRLNHTMLRVKDSQKSLKFYQEVLGMTLVHTAELENGEGKRFLLAYPASNPSLQEGTANPTADWEGLVELTWIYGTEKQEGKVYHDGNAEPQGFGHICVSVDDLDAACARLEEQKVAWKKRLTDGRMKNVAFVLDPDGYWIEIIQNEKLKNRSNCALEGPPGAGTSDTDSYHCFEDPFFVPVWERSHVKCAQNLLECDGEPIEYDDEEEDFIDNCFFFPEDCSCSSTKTSSTFSTDVTDPELDDINPAEMIPELPGIKMLDTEALTNLLEDNLCPPEITSIMIFATNGAIFAHASSLPARKLRNLSATYGAAYLSYAVNAPAGNLTGVNPSSHPSSFVTTPSVPLGDVGSIVFEFENLAAVVTKIADKVLLAVVGPSHINPPQDQQQPPPSSNGDGRDRAPPGSAASDTERATAGAESYSTAFDSHPMDHPNPTSLASSAPNPTCTPAAALHERVASAATAERPLTPAYNDSDAALQLQWEIDRSNDLDRLASLNLDSSPAVLLALESKSAALGKFLSNKLQDLEYPDDF</sequence>
<keyword evidence="5 8" id="KW-0479">Metal-binding</keyword>
<evidence type="ECO:0000259" key="10">
    <source>
        <dbReference type="PROSITE" id="PS51819"/>
    </source>
</evidence>
<comment type="cofactor">
    <cofactor evidence="1 8">
        <name>Zn(2+)</name>
        <dbReference type="ChEBI" id="CHEBI:29105"/>
    </cofactor>
</comment>
<evidence type="ECO:0000313" key="12">
    <source>
        <dbReference type="Proteomes" id="UP000002039"/>
    </source>
</evidence>
<comment type="pathway">
    <text evidence="2 8">Secondary metabolite metabolism; methylglyoxal degradation; (R)-lactate from methylglyoxal: step 1/2.</text>
</comment>
<evidence type="ECO:0000256" key="7">
    <source>
        <dbReference type="ARBA" id="ARBA00023239"/>
    </source>
</evidence>
<feature type="region of interest" description="Disordered" evidence="9">
    <location>
        <begin position="541"/>
        <end position="610"/>
    </location>
</feature>
<dbReference type="SUPFAM" id="SSF54593">
    <property type="entry name" value="Glyoxalase/Bleomycin resistance protein/Dihydroxybiphenyl dioxygenase"/>
    <property type="match status" value="2"/>
</dbReference>
<protein>
    <recommendedName>
        <fullName evidence="4 8">Lactoylglutathione lyase</fullName>
        <ecNumber evidence="4 8">4.4.1.5</ecNumber>
    </recommendedName>
    <alternativeName>
        <fullName evidence="8">Glyoxalase I</fullName>
    </alternativeName>
</protein>
<evidence type="ECO:0000256" key="1">
    <source>
        <dbReference type="ARBA" id="ARBA00001947"/>
    </source>
</evidence>
<dbReference type="InterPro" id="IPR004360">
    <property type="entry name" value="Glyas_Fos-R_dOase_dom"/>
</dbReference>
<dbReference type="PANTHER" id="PTHR10374">
    <property type="entry name" value="LACTOYLGLUTATHIONE LYASE GLYOXALASE I"/>
    <property type="match status" value="1"/>
</dbReference>
<dbReference type="NCBIfam" id="TIGR00068">
    <property type="entry name" value="glyox_I"/>
    <property type="match status" value="2"/>
</dbReference>
<dbReference type="Pfam" id="PF00903">
    <property type="entry name" value="Glyoxalase"/>
    <property type="match status" value="2"/>
</dbReference>
<evidence type="ECO:0000256" key="9">
    <source>
        <dbReference type="SAM" id="MobiDB-lite"/>
    </source>
</evidence>
<feature type="domain" description="VOC" evidence="10">
    <location>
        <begin position="166"/>
        <end position="310"/>
    </location>
</feature>
<evidence type="ECO:0000313" key="11">
    <source>
        <dbReference type="EMBL" id="OAT02590.1"/>
    </source>
</evidence>
<dbReference type="EC" id="4.4.1.5" evidence="4 8"/>
<dbReference type="Gene3D" id="3.10.180.10">
    <property type="entry name" value="2,3-Dihydroxybiphenyl 1,2-Dioxygenase, domain 1"/>
    <property type="match status" value="2"/>
</dbReference>
<organism evidence="11 12">
    <name type="scientific">Ajellomyces dermatitidis (strain ER-3 / ATCC MYA-2586)</name>
    <name type="common">Blastomyces dermatitidis</name>
    <dbReference type="NCBI Taxonomy" id="559297"/>
    <lineage>
        <taxon>Eukaryota</taxon>
        <taxon>Fungi</taxon>
        <taxon>Dikarya</taxon>
        <taxon>Ascomycota</taxon>
        <taxon>Pezizomycotina</taxon>
        <taxon>Eurotiomycetes</taxon>
        <taxon>Eurotiomycetidae</taxon>
        <taxon>Onygenales</taxon>
        <taxon>Ajellomycetaceae</taxon>
        <taxon>Blastomyces</taxon>
    </lineage>
</organism>
<accession>A0ABX2VZM4</accession>
<dbReference type="InterPro" id="IPR029068">
    <property type="entry name" value="Glyas_Bleomycin-R_OHBP_Dase"/>
</dbReference>
<dbReference type="InterPro" id="IPR018146">
    <property type="entry name" value="Glyoxalase_1_CS"/>
</dbReference>
<dbReference type="GeneID" id="69032546"/>
<comment type="catalytic activity">
    <reaction evidence="8">
        <text>(R)-S-lactoylglutathione = methylglyoxal + glutathione</text>
        <dbReference type="Rhea" id="RHEA:19069"/>
        <dbReference type="ChEBI" id="CHEBI:17158"/>
        <dbReference type="ChEBI" id="CHEBI:57474"/>
        <dbReference type="ChEBI" id="CHEBI:57925"/>
        <dbReference type="EC" id="4.4.1.5"/>
    </reaction>
</comment>
<evidence type="ECO:0000256" key="8">
    <source>
        <dbReference type="RuleBase" id="RU361179"/>
    </source>
</evidence>
<evidence type="ECO:0000256" key="2">
    <source>
        <dbReference type="ARBA" id="ARBA00005008"/>
    </source>
</evidence>
<dbReference type="CDD" id="cd07233">
    <property type="entry name" value="GlxI_Zn"/>
    <property type="match status" value="2"/>
</dbReference>
<evidence type="ECO:0000256" key="5">
    <source>
        <dbReference type="ARBA" id="ARBA00022723"/>
    </source>
</evidence>
<dbReference type="Gene3D" id="3.30.450.30">
    <property type="entry name" value="Dynein light chain 2a, cytoplasmic"/>
    <property type="match status" value="1"/>
</dbReference>
<proteinExistence type="inferred from homology"/>
<dbReference type="PROSITE" id="PS00935">
    <property type="entry name" value="GLYOXALASE_I_2"/>
    <property type="match status" value="1"/>
</dbReference>
<keyword evidence="7 8" id="KW-0456">Lyase</keyword>
<dbReference type="PROSITE" id="PS51819">
    <property type="entry name" value="VOC"/>
    <property type="match status" value="2"/>
</dbReference>
<evidence type="ECO:0000256" key="6">
    <source>
        <dbReference type="ARBA" id="ARBA00022833"/>
    </source>
</evidence>
<dbReference type="InterPro" id="IPR004361">
    <property type="entry name" value="Glyoxalase_1"/>
</dbReference>
<dbReference type="Proteomes" id="UP000002039">
    <property type="component" value="Unassembled WGS sequence"/>
</dbReference>
<feature type="domain" description="VOC" evidence="10">
    <location>
        <begin position="9"/>
        <end position="150"/>
    </location>
</feature>
<evidence type="ECO:0000256" key="3">
    <source>
        <dbReference type="ARBA" id="ARBA00010363"/>
    </source>
</evidence>
<name>A0ABX2VZM4_AJEDR</name>
<evidence type="ECO:0000256" key="4">
    <source>
        <dbReference type="ARBA" id="ARBA00012081"/>
    </source>
</evidence>
<keyword evidence="6 8" id="KW-0862">Zinc</keyword>
<reference evidence="12" key="1">
    <citation type="journal article" date="2015" name="PLoS Genet.">
        <title>The dynamic genome and transcriptome of the human fungal pathogen Blastomyces and close relative Emmonsia.</title>
        <authorList>
            <person name="Munoz J.F."/>
            <person name="Gauthier G.M."/>
            <person name="Desjardins C.A."/>
            <person name="Gallo J.E."/>
            <person name="Holder J."/>
            <person name="Sullivan T.D."/>
            <person name="Marty A.J."/>
            <person name="Carmen J.C."/>
            <person name="Chen Z."/>
            <person name="Ding L."/>
            <person name="Gujja S."/>
            <person name="Magrini V."/>
            <person name="Misas E."/>
            <person name="Mitreva M."/>
            <person name="Priest M."/>
            <person name="Saif S."/>
            <person name="Whiston E.A."/>
            <person name="Young S."/>
            <person name="Zeng Q."/>
            <person name="Goldman W.E."/>
            <person name="Mardis E.R."/>
            <person name="Taylor J.W."/>
            <person name="McEwen J.G."/>
            <person name="Clay O.K."/>
            <person name="Klein B.S."/>
            <person name="Cuomo C.A."/>
        </authorList>
    </citation>
    <scope>NUCLEOTIDE SEQUENCE [LARGE SCALE GENOMIC DNA]</scope>
    <source>
        <strain evidence="12">ER-3 / ATCC MYA-2586</strain>
    </source>
</reference>
<gene>
    <name evidence="11" type="ORF">BDCG_17654</name>
</gene>
<dbReference type="InterPro" id="IPR037523">
    <property type="entry name" value="VOC_core"/>
</dbReference>
<comment type="similarity">
    <text evidence="3 8">Belongs to the glyoxalase I family.</text>
</comment>
<dbReference type="PANTHER" id="PTHR10374:SF30">
    <property type="entry name" value="LACTOYLGLUTATHIONE LYASE"/>
    <property type="match status" value="1"/>
</dbReference>
<dbReference type="PROSITE" id="PS00934">
    <property type="entry name" value="GLYOXALASE_I_1"/>
    <property type="match status" value="1"/>
</dbReference>
<comment type="function">
    <text evidence="8">Catalyzes the conversion of hemimercaptal, formed from methylglyoxal and glutathione, to S-lactoylglutathione.</text>
</comment>
<feature type="compositionally biased region" description="Polar residues" evidence="9">
    <location>
        <begin position="596"/>
        <end position="609"/>
    </location>
</feature>
<dbReference type="RefSeq" id="XP_045282317.1">
    <property type="nucleotide sequence ID" value="XM_045426747.1"/>
</dbReference>
<dbReference type="EMBL" id="EQ999981">
    <property type="protein sequence ID" value="OAT02590.1"/>
    <property type="molecule type" value="Genomic_DNA"/>
</dbReference>